<organism evidence="10 11">
    <name type="scientific">Klebsormidium nitens</name>
    <name type="common">Green alga</name>
    <name type="synonym">Ulothrix nitens</name>
    <dbReference type="NCBI Taxonomy" id="105231"/>
    <lineage>
        <taxon>Eukaryota</taxon>
        <taxon>Viridiplantae</taxon>
        <taxon>Streptophyta</taxon>
        <taxon>Klebsormidiophyceae</taxon>
        <taxon>Klebsormidiales</taxon>
        <taxon>Klebsormidiaceae</taxon>
        <taxon>Klebsormidium</taxon>
    </lineage>
</organism>
<evidence type="ECO:0000256" key="6">
    <source>
        <dbReference type="ARBA" id="ARBA00023136"/>
    </source>
</evidence>
<feature type="region of interest" description="Disordered" evidence="7">
    <location>
        <begin position="1"/>
        <end position="125"/>
    </location>
</feature>
<evidence type="ECO:0000256" key="5">
    <source>
        <dbReference type="ARBA" id="ARBA00022989"/>
    </source>
</evidence>
<accession>A0A1Y1HTT5</accession>
<dbReference type="Pfam" id="PF00324">
    <property type="entry name" value="AA_permease"/>
    <property type="match status" value="1"/>
</dbReference>
<feature type="transmembrane region" description="Helical" evidence="8">
    <location>
        <begin position="253"/>
        <end position="274"/>
    </location>
</feature>
<comment type="subcellular location">
    <subcellularLocation>
        <location evidence="1">Membrane</location>
        <topology evidence="1">Multi-pass membrane protein</topology>
    </subcellularLocation>
</comment>
<keyword evidence="11" id="KW-1185">Reference proteome</keyword>
<dbReference type="Proteomes" id="UP000054558">
    <property type="component" value="Unassembled WGS sequence"/>
</dbReference>
<evidence type="ECO:0000256" key="8">
    <source>
        <dbReference type="SAM" id="Phobius"/>
    </source>
</evidence>
<keyword evidence="4 8" id="KW-0812">Transmembrane</keyword>
<dbReference type="FunFam" id="1.20.1740.10:FF:000013">
    <property type="entry name" value="Solute carrier family 12 member"/>
    <property type="match status" value="1"/>
</dbReference>
<feature type="transmembrane region" description="Helical" evidence="8">
    <location>
        <begin position="320"/>
        <end position="340"/>
    </location>
</feature>
<feature type="transmembrane region" description="Helical" evidence="8">
    <location>
        <begin position="407"/>
        <end position="426"/>
    </location>
</feature>
<dbReference type="OMA" id="VHNITSH"/>
<feature type="non-terminal residue" evidence="10">
    <location>
        <position position="492"/>
    </location>
</feature>
<keyword evidence="5 8" id="KW-1133">Transmembrane helix</keyword>
<dbReference type="OrthoDB" id="2020542at2759"/>
<evidence type="ECO:0000256" key="4">
    <source>
        <dbReference type="ARBA" id="ARBA00022692"/>
    </source>
</evidence>
<dbReference type="EMBL" id="DF237002">
    <property type="protein sequence ID" value="GAQ80411.1"/>
    <property type="molecule type" value="Genomic_DNA"/>
</dbReference>
<dbReference type="PANTHER" id="PTHR11827">
    <property type="entry name" value="SOLUTE CARRIER FAMILY 12, CATION COTRANSPORTERS"/>
    <property type="match status" value="1"/>
</dbReference>
<dbReference type="GO" id="GO:0015377">
    <property type="term" value="F:chloride:monoatomic cation symporter activity"/>
    <property type="evidence" value="ECO:0007669"/>
    <property type="project" value="InterPro"/>
</dbReference>
<protein>
    <submittedName>
        <fullName evidence="10">Cation-chloride co-transporter protein</fullName>
    </submittedName>
</protein>
<evidence type="ECO:0000313" key="10">
    <source>
        <dbReference type="EMBL" id="GAQ80411.1"/>
    </source>
</evidence>
<feature type="transmembrane region" description="Helical" evidence="8">
    <location>
        <begin position="347"/>
        <end position="365"/>
    </location>
</feature>
<evidence type="ECO:0000256" key="3">
    <source>
        <dbReference type="ARBA" id="ARBA00022448"/>
    </source>
</evidence>
<dbReference type="STRING" id="105231.A0A1Y1HTT5"/>
<evidence type="ECO:0000256" key="7">
    <source>
        <dbReference type="SAM" id="MobiDB-lite"/>
    </source>
</evidence>
<dbReference type="InterPro" id="IPR004842">
    <property type="entry name" value="SLC12A_fam"/>
</dbReference>
<comment type="similarity">
    <text evidence="2">Belongs to the SLC12A transporter family.</text>
</comment>
<reference evidence="10 11" key="1">
    <citation type="journal article" date="2014" name="Nat. Commun.">
        <title>Klebsormidium flaccidum genome reveals primary factors for plant terrestrial adaptation.</title>
        <authorList>
            <person name="Hori K."/>
            <person name="Maruyama F."/>
            <person name="Fujisawa T."/>
            <person name="Togashi T."/>
            <person name="Yamamoto N."/>
            <person name="Seo M."/>
            <person name="Sato S."/>
            <person name="Yamada T."/>
            <person name="Mori H."/>
            <person name="Tajima N."/>
            <person name="Moriyama T."/>
            <person name="Ikeuchi M."/>
            <person name="Watanabe M."/>
            <person name="Wada H."/>
            <person name="Kobayashi K."/>
            <person name="Saito M."/>
            <person name="Masuda T."/>
            <person name="Sasaki-Sekimoto Y."/>
            <person name="Mashiguchi K."/>
            <person name="Awai K."/>
            <person name="Shimojima M."/>
            <person name="Masuda S."/>
            <person name="Iwai M."/>
            <person name="Nobusawa T."/>
            <person name="Narise T."/>
            <person name="Kondo S."/>
            <person name="Saito H."/>
            <person name="Sato R."/>
            <person name="Murakawa M."/>
            <person name="Ihara Y."/>
            <person name="Oshima-Yamada Y."/>
            <person name="Ohtaka K."/>
            <person name="Satoh M."/>
            <person name="Sonobe K."/>
            <person name="Ishii M."/>
            <person name="Ohtani R."/>
            <person name="Kanamori-Sato M."/>
            <person name="Honoki R."/>
            <person name="Miyazaki D."/>
            <person name="Mochizuki H."/>
            <person name="Umetsu J."/>
            <person name="Higashi K."/>
            <person name="Shibata D."/>
            <person name="Kamiya Y."/>
            <person name="Sato N."/>
            <person name="Nakamura Y."/>
            <person name="Tabata S."/>
            <person name="Ida S."/>
            <person name="Kurokawa K."/>
            <person name="Ohta H."/>
        </authorList>
    </citation>
    <scope>NUCLEOTIDE SEQUENCE [LARGE SCALE GENOMIC DNA]</scope>
    <source>
        <strain evidence="10 11">NIES-2285</strain>
    </source>
</reference>
<gene>
    <name evidence="10" type="ORF">KFL_000530380</name>
</gene>
<evidence type="ECO:0000256" key="1">
    <source>
        <dbReference type="ARBA" id="ARBA00004141"/>
    </source>
</evidence>
<feature type="compositionally biased region" description="Polar residues" evidence="7">
    <location>
        <begin position="47"/>
        <end position="70"/>
    </location>
</feature>
<keyword evidence="3" id="KW-0813">Transport</keyword>
<dbReference type="PANTHER" id="PTHR11827:SF100">
    <property type="entry name" value="CATION-CHLORIDE COTRANSPORTER 1"/>
    <property type="match status" value="1"/>
</dbReference>
<keyword evidence="6 8" id="KW-0472">Membrane</keyword>
<feature type="transmembrane region" description="Helical" evidence="8">
    <location>
        <begin position="177"/>
        <end position="199"/>
    </location>
</feature>
<name>A0A1Y1HTT5_KLENI</name>
<evidence type="ECO:0000313" key="11">
    <source>
        <dbReference type="Proteomes" id="UP000054558"/>
    </source>
</evidence>
<evidence type="ECO:0000256" key="2">
    <source>
        <dbReference type="ARBA" id="ARBA00010593"/>
    </source>
</evidence>
<dbReference type="GO" id="GO:0016020">
    <property type="term" value="C:membrane"/>
    <property type="evidence" value="ECO:0007669"/>
    <property type="project" value="UniProtKB-SubCell"/>
</dbReference>
<dbReference type="InterPro" id="IPR004841">
    <property type="entry name" value="AA-permease/SLC12A_dom"/>
</dbReference>
<dbReference type="Gene3D" id="1.20.1740.10">
    <property type="entry name" value="Amino acid/polyamine transporter I"/>
    <property type="match status" value="1"/>
</dbReference>
<evidence type="ECO:0000259" key="9">
    <source>
        <dbReference type="Pfam" id="PF00324"/>
    </source>
</evidence>
<feature type="domain" description="Amino acid permease/ SLC12A" evidence="9">
    <location>
        <begin position="179"/>
        <end position="471"/>
    </location>
</feature>
<feature type="transmembrane region" description="Helical" evidence="8">
    <location>
        <begin position="211"/>
        <end position="232"/>
    </location>
</feature>
<feature type="transmembrane region" description="Helical" evidence="8">
    <location>
        <begin position="447"/>
        <end position="466"/>
    </location>
</feature>
<proteinExistence type="inferred from homology"/>
<feature type="compositionally biased region" description="Basic and acidic residues" evidence="7">
    <location>
        <begin position="86"/>
        <end position="98"/>
    </location>
</feature>
<dbReference type="AlphaFoldDB" id="A0A1Y1HTT5"/>
<sequence length="492" mass="51724">MAEDGAKNPFDPTAEEDHSVVEMSSIALDSPSARPLSPTRRRVKIASTVSDANGTGSPAKSGYESITNASPAEGATSSPRSPSLRIRIENETPRKDGGRGSSKGGQSSSAGRESLSPAHSFKGEGSKRKTKFELFELDNLVNALGLRSMAGQSGGDDAEETEGLTTGRRRRASLGTVMGVFVPCLQNIMGIVLFIRLSWIVGMAGIGETLLLTAMCCLCTFITSLSLSAIATNGAMKGGGPYFLIGRALGPEVGVSIGICFFLGNALAASLYILGGVEVILDAVPGIRIFGTKYTDLNTTTSSQATAIVTRSTNLHDMQIYGVIITALLGLAVFGGAKIIARLGPGFLIPVMVSLLFIYVGIITAPRGQMSPGITGLSWHNFASNWGTKYQRTTVNGVPDPDGKVTWAFRDMLGLFFPAVTGILAGSNRSSVLKDPQRSIPAGTLSAHLTSTIIYFVSILLFGMVATRDYLLADRYLSATVAWPVPSVVSIG</sequence>